<organism evidence="5 6">
    <name type="scientific">Periconia digitata</name>
    <dbReference type="NCBI Taxonomy" id="1303443"/>
    <lineage>
        <taxon>Eukaryota</taxon>
        <taxon>Fungi</taxon>
        <taxon>Dikarya</taxon>
        <taxon>Ascomycota</taxon>
        <taxon>Pezizomycotina</taxon>
        <taxon>Dothideomycetes</taxon>
        <taxon>Pleosporomycetidae</taxon>
        <taxon>Pleosporales</taxon>
        <taxon>Massarineae</taxon>
        <taxon>Periconiaceae</taxon>
        <taxon>Periconia</taxon>
    </lineage>
</organism>
<keyword evidence="2" id="KW-0560">Oxidoreductase</keyword>
<dbReference type="OrthoDB" id="3819888at2759"/>
<dbReference type="InterPro" id="IPR002347">
    <property type="entry name" value="SDR_fam"/>
</dbReference>
<name>A0A9W4URP0_9PLEO</name>
<evidence type="ECO:0000313" key="5">
    <source>
        <dbReference type="EMBL" id="CAI6339882.1"/>
    </source>
</evidence>
<reference evidence="5" key="1">
    <citation type="submission" date="2023-01" db="EMBL/GenBank/DDBJ databases">
        <authorList>
            <person name="Van Ghelder C."/>
            <person name="Rancurel C."/>
        </authorList>
    </citation>
    <scope>NUCLEOTIDE SEQUENCE</scope>
    <source>
        <strain evidence="5">CNCM I-4278</strain>
    </source>
</reference>
<evidence type="ECO:0000256" key="2">
    <source>
        <dbReference type="ARBA" id="ARBA00023002"/>
    </source>
</evidence>
<dbReference type="Proteomes" id="UP001152607">
    <property type="component" value="Unassembled WGS sequence"/>
</dbReference>
<evidence type="ECO:0000313" key="6">
    <source>
        <dbReference type="Proteomes" id="UP001152607"/>
    </source>
</evidence>
<dbReference type="Gene3D" id="3.40.50.720">
    <property type="entry name" value="NAD(P)-binding Rossmann-like Domain"/>
    <property type="match status" value="1"/>
</dbReference>
<dbReference type="AlphaFoldDB" id="A0A9W4URP0"/>
<dbReference type="PRINTS" id="PR00081">
    <property type="entry name" value="GDHRDH"/>
</dbReference>
<gene>
    <name evidence="5" type="ORF">PDIGIT_LOCUS13046</name>
</gene>
<dbReference type="SMART" id="SM00822">
    <property type="entry name" value="PKS_KR"/>
    <property type="match status" value="1"/>
</dbReference>
<comment type="similarity">
    <text evidence="3">Belongs to the short-chain dehydrogenases/reductases (SDR) family.</text>
</comment>
<dbReference type="InterPro" id="IPR036291">
    <property type="entry name" value="NAD(P)-bd_dom_sf"/>
</dbReference>
<dbReference type="SUPFAM" id="SSF51735">
    <property type="entry name" value="NAD(P)-binding Rossmann-fold domains"/>
    <property type="match status" value="1"/>
</dbReference>
<dbReference type="EMBL" id="CAOQHR010000009">
    <property type="protein sequence ID" value="CAI6339882.1"/>
    <property type="molecule type" value="Genomic_DNA"/>
</dbReference>
<dbReference type="PANTHER" id="PTHR43658:SF8">
    <property type="entry name" value="17-BETA-HYDROXYSTEROID DEHYDROGENASE 14-RELATED"/>
    <property type="match status" value="1"/>
</dbReference>
<evidence type="ECO:0000256" key="1">
    <source>
        <dbReference type="ARBA" id="ARBA00022857"/>
    </source>
</evidence>
<comment type="caution">
    <text evidence="5">The sequence shown here is derived from an EMBL/GenBank/DDBJ whole genome shotgun (WGS) entry which is preliminary data.</text>
</comment>
<dbReference type="Pfam" id="PF00106">
    <property type="entry name" value="adh_short"/>
    <property type="match status" value="1"/>
</dbReference>
<dbReference type="GO" id="GO:0016491">
    <property type="term" value="F:oxidoreductase activity"/>
    <property type="evidence" value="ECO:0007669"/>
    <property type="project" value="UniProtKB-KW"/>
</dbReference>
<dbReference type="InterPro" id="IPR020904">
    <property type="entry name" value="Sc_DH/Rdtase_CS"/>
</dbReference>
<evidence type="ECO:0000259" key="4">
    <source>
        <dbReference type="SMART" id="SM00822"/>
    </source>
</evidence>
<keyword evidence="6" id="KW-1185">Reference proteome</keyword>
<accession>A0A9W4URP0</accession>
<dbReference type="PANTHER" id="PTHR43658">
    <property type="entry name" value="SHORT-CHAIN DEHYDROGENASE/REDUCTASE"/>
    <property type="match status" value="1"/>
</dbReference>
<keyword evidence="1" id="KW-0521">NADP</keyword>
<dbReference type="InterPro" id="IPR057326">
    <property type="entry name" value="KR_dom"/>
</dbReference>
<sequence>MEIFLSDVWDDASCSHVNTTHPSASPFCRLSVVCSLAYTLESGTQLHRTEHLAFGIPVITTLHRPSAHQLTSTSTTTMKIANRTFIISGGASGLGLATARDLHSHGAYVSLLDLNSDAGSSIVAELGPTRARFFQVDVSSTTSIATAIAGTVSWVRETGKEIGGVVAGAGVGMPGMMIDKKNEPLAIESIDFVLGINLRGTLDLIRQALPHMTTNTPEGVDGERGVVVMVASSAAFDGQMGQVAYAASKGAVAALTLPLARDLSRVGIRAVTIAPALFESNMTKMMSGRVRQSLENAMEFPKRAGQPEEFARTVRDSVENTMLNGTVIRLDGAMRMPARL</sequence>
<protein>
    <recommendedName>
        <fullName evidence="4">Ketoreductase domain-containing protein</fullName>
    </recommendedName>
</protein>
<dbReference type="PROSITE" id="PS00061">
    <property type="entry name" value="ADH_SHORT"/>
    <property type="match status" value="1"/>
</dbReference>
<evidence type="ECO:0000256" key="3">
    <source>
        <dbReference type="RuleBase" id="RU000363"/>
    </source>
</evidence>
<proteinExistence type="inferred from homology"/>
<feature type="domain" description="Ketoreductase" evidence="4">
    <location>
        <begin position="83"/>
        <end position="280"/>
    </location>
</feature>
<dbReference type="PRINTS" id="PR00080">
    <property type="entry name" value="SDRFAMILY"/>
</dbReference>